<keyword evidence="3" id="KW-0732">Signal</keyword>
<accession>A0A7Z0EMH4</accession>
<feature type="transmembrane region" description="Helical" evidence="2">
    <location>
        <begin position="629"/>
        <end position="650"/>
    </location>
</feature>
<keyword evidence="5" id="KW-1185">Reference proteome</keyword>
<dbReference type="EMBL" id="JACCFS010000001">
    <property type="protein sequence ID" value="NYJ34835.1"/>
    <property type="molecule type" value="Genomic_DNA"/>
</dbReference>
<keyword evidence="2" id="KW-0472">Membrane</keyword>
<gene>
    <name evidence="4" type="ORF">HNR10_002716</name>
</gene>
<feature type="compositionally biased region" description="Low complexity" evidence="1">
    <location>
        <begin position="586"/>
        <end position="598"/>
    </location>
</feature>
<evidence type="ECO:0000313" key="4">
    <source>
        <dbReference type="EMBL" id="NYJ34835.1"/>
    </source>
</evidence>
<evidence type="ECO:0000256" key="1">
    <source>
        <dbReference type="SAM" id="MobiDB-lite"/>
    </source>
</evidence>
<evidence type="ECO:0000256" key="3">
    <source>
        <dbReference type="SAM" id="SignalP"/>
    </source>
</evidence>
<evidence type="ECO:0008006" key="6">
    <source>
        <dbReference type="Google" id="ProtNLM"/>
    </source>
</evidence>
<evidence type="ECO:0000256" key="2">
    <source>
        <dbReference type="SAM" id="Phobius"/>
    </source>
</evidence>
<name>A0A7Z0EMH4_9ACTN</name>
<proteinExistence type="predicted"/>
<keyword evidence="2" id="KW-1133">Transmembrane helix</keyword>
<dbReference type="InterPro" id="IPR011050">
    <property type="entry name" value="Pectin_lyase_fold/virulence"/>
</dbReference>
<feature type="signal peptide" evidence="3">
    <location>
        <begin position="1"/>
        <end position="35"/>
    </location>
</feature>
<protein>
    <recommendedName>
        <fullName evidence="6">Autotransporter</fullName>
    </recommendedName>
</protein>
<evidence type="ECO:0000313" key="5">
    <source>
        <dbReference type="Proteomes" id="UP000572051"/>
    </source>
</evidence>
<dbReference type="AlphaFoldDB" id="A0A7Z0EMH4"/>
<comment type="caution">
    <text evidence="4">The sequence shown here is derived from an EMBL/GenBank/DDBJ whole genome shotgun (WGS) entry which is preliminary data.</text>
</comment>
<feature type="chain" id="PRO_5031040670" description="Autotransporter" evidence="3">
    <location>
        <begin position="36"/>
        <end position="672"/>
    </location>
</feature>
<keyword evidence="2" id="KW-0812">Transmembrane</keyword>
<dbReference type="SUPFAM" id="SSF51126">
    <property type="entry name" value="Pectin lyase-like"/>
    <property type="match status" value="2"/>
</dbReference>
<sequence length="672" mass="68634">MTPRRTGPGLPRALAIATALALLAQPPLLSGTASAASQGDITAEIRAGGDIVLDGEAVVDLPDGETTYDGTISGEGTLTVRGNGTLILTRDSDFTLPESMRGDQTLTTEAGNPPLHGIVNPDPPAVIIEPGATLQYGDGEGPEGVIGHYPYDSHGFPVNALNVRIDGTLRVATKDRAPNLGHIEGSGLLTQPRFLWGGLDLVGAHDFSGVIDNGTGMDFGKPEYSLDIPHVRAVLQQGSSILNPTPRPDHDLVIRADFYERHYGGDINVQRHHDNDGRVVLAGVYSYTDQGPDTDPSLSDPALNWTNFEKSENKRGHNIEGARVQWGDGTTSEIFMPGTAETVYVNLHEKKGHRSELAFDYNGPVTLGAPLGGGVYHDTLAAPGAGDIVIRGTPGNDVTFAAVQHYDGSTTIEENAVLRLGSGEGGGDGGLMEGGDRVEIVNDGALVVQNTETDLTLPPVSGTGSLTQAGPARTTLTGGTAHAGTTTVSDGTLAAGSGALKSGAGVLLTGADAVLDLRRAGGDAVLPALSAVEGARVLLGDGTSLSVGGDTAATADLDSDETVEIDGVAYEVSAAEDGDTALVSTGEGAEAAGTAAQDEAEKAVGTDTAADGTDRADGDLASTGFGPGLLWTLVLGAAALALGAVAFVVARRRGHGRATAFSPRGTHGARRS</sequence>
<dbReference type="Proteomes" id="UP000572051">
    <property type="component" value="Unassembled WGS sequence"/>
</dbReference>
<reference evidence="4 5" key="1">
    <citation type="submission" date="2020-07" db="EMBL/GenBank/DDBJ databases">
        <title>Sequencing the genomes of 1000 actinobacteria strains.</title>
        <authorList>
            <person name="Klenk H.-P."/>
        </authorList>
    </citation>
    <scope>NUCLEOTIDE SEQUENCE [LARGE SCALE GENOMIC DNA]</scope>
    <source>
        <strain evidence="4 5">DSM 44442</strain>
    </source>
</reference>
<organism evidence="4 5">
    <name type="scientific">Nocardiopsis aegyptia</name>
    <dbReference type="NCBI Taxonomy" id="220378"/>
    <lineage>
        <taxon>Bacteria</taxon>
        <taxon>Bacillati</taxon>
        <taxon>Actinomycetota</taxon>
        <taxon>Actinomycetes</taxon>
        <taxon>Streptosporangiales</taxon>
        <taxon>Nocardiopsidaceae</taxon>
        <taxon>Nocardiopsis</taxon>
    </lineage>
</organism>
<dbReference type="RefSeq" id="WP_179823677.1">
    <property type="nucleotide sequence ID" value="NZ_JACCFS010000001.1"/>
</dbReference>
<feature type="region of interest" description="Disordered" evidence="1">
    <location>
        <begin position="586"/>
        <end position="615"/>
    </location>
</feature>